<dbReference type="EMBL" id="CP034170">
    <property type="protein sequence ID" value="AZI57032.1"/>
    <property type="molecule type" value="Genomic_DNA"/>
</dbReference>
<feature type="transmembrane region" description="Helical" evidence="6">
    <location>
        <begin position="228"/>
        <end position="249"/>
    </location>
</feature>
<evidence type="ECO:0000256" key="2">
    <source>
        <dbReference type="ARBA" id="ARBA00022692"/>
    </source>
</evidence>
<sequence>MSSPTTAQDRAYLGSPFAVATSFAVNGLFFASVLSRMPSIRAYIGASLAQLSLALVCVGIGSILAMPFTGRLTERFGSALVCRVSGTLALGAWTAVAWMPSVFALGLCLLFAGLGLGVWDVAMNVQGVTVEQRRTRVLMPMLHALFSFGAVTGALMGAACAAADISTQVQFPVVGALMVTALFVCTKYFVSDAVPVEDRVTDVGSNADSSSVSARPGESRPGASRREIVLGIIVLATAMGEGAANDWLGLVLVDTRGVAEAFGALTLAGFNLTMGIGRVIGGKMIARMGRVPILRVSGGVASFGILLLCLVNSPVTALIGAGCWGLGLAVVFPSGVSAAGEIPGRGPRAIALVSTIGYTGFLLGAPLIGQLTRVWPLDRALLVVAVAVLLVVFLAPAAREDKSLPSRP</sequence>
<feature type="transmembrane region" description="Helical" evidence="6">
    <location>
        <begin position="261"/>
        <end position="281"/>
    </location>
</feature>
<evidence type="ECO:0000313" key="9">
    <source>
        <dbReference type="Proteomes" id="UP000268084"/>
    </source>
</evidence>
<dbReference type="Pfam" id="PF07690">
    <property type="entry name" value="MFS_1"/>
    <property type="match status" value="2"/>
</dbReference>
<dbReference type="InterPro" id="IPR036259">
    <property type="entry name" value="MFS_trans_sf"/>
</dbReference>
<feature type="transmembrane region" description="Helical" evidence="6">
    <location>
        <begin position="76"/>
        <end position="96"/>
    </location>
</feature>
<dbReference type="Gene3D" id="1.20.1250.20">
    <property type="entry name" value="MFS general substrate transporter like domains"/>
    <property type="match status" value="2"/>
</dbReference>
<keyword evidence="4 6" id="KW-0472">Membrane</keyword>
<evidence type="ECO:0000256" key="5">
    <source>
        <dbReference type="SAM" id="MobiDB-lite"/>
    </source>
</evidence>
<feature type="compositionally biased region" description="Polar residues" evidence="5">
    <location>
        <begin position="203"/>
        <end position="213"/>
    </location>
</feature>
<organism evidence="8 9">
    <name type="scientific">Nakamurella antarctica</name>
    <dbReference type="NCBI Taxonomy" id="1902245"/>
    <lineage>
        <taxon>Bacteria</taxon>
        <taxon>Bacillati</taxon>
        <taxon>Actinomycetota</taxon>
        <taxon>Actinomycetes</taxon>
        <taxon>Nakamurellales</taxon>
        <taxon>Nakamurellaceae</taxon>
        <taxon>Nakamurella</taxon>
    </lineage>
</organism>
<feature type="domain" description="Major facilitator superfamily (MFS) profile" evidence="7">
    <location>
        <begin position="15"/>
        <end position="399"/>
    </location>
</feature>
<evidence type="ECO:0000313" key="8">
    <source>
        <dbReference type="EMBL" id="AZI57032.1"/>
    </source>
</evidence>
<dbReference type="KEGG" id="nak:EH165_01455"/>
<gene>
    <name evidence="8" type="ORF">EH165_01455</name>
</gene>
<feature type="transmembrane region" description="Helical" evidence="6">
    <location>
        <begin position="293"/>
        <end position="311"/>
    </location>
</feature>
<name>A0A3G8ZI14_9ACTN</name>
<evidence type="ECO:0000256" key="3">
    <source>
        <dbReference type="ARBA" id="ARBA00022989"/>
    </source>
</evidence>
<dbReference type="SUPFAM" id="SSF103473">
    <property type="entry name" value="MFS general substrate transporter"/>
    <property type="match status" value="1"/>
</dbReference>
<proteinExistence type="predicted"/>
<feature type="transmembrane region" description="Helical" evidence="6">
    <location>
        <begin position="317"/>
        <end position="337"/>
    </location>
</feature>
<dbReference type="Proteomes" id="UP000268084">
    <property type="component" value="Chromosome"/>
</dbReference>
<dbReference type="InterPro" id="IPR011701">
    <property type="entry name" value="MFS"/>
</dbReference>
<feature type="transmembrane region" description="Helical" evidence="6">
    <location>
        <begin position="142"/>
        <end position="165"/>
    </location>
</feature>
<keyword evidence="9" id="KW-1185">Reference proteome</keyword>
<reference evidence="8 9" key="2">
    <citation type="submission" date="2018-12" db="EMBL/GenBank/DDBJ databases">
        <title>Nakamurella antarcticus sp. nov., isolated from Antarctica South Shetland Islands soil.</title>
        <authorList>
            <person name="Peng F."/>
        </authorList>
    </citation>
    <scope>NUCLEOTIDE SEQUENCE [LARGE SCALE GENOMIC DNA]</scope>
    <source>
        <strain evidence="8 9">S14-144</strain>
    </source>
</reference>
<dbReference type="RefSeq" id="WP_124797717.1">
    <property type="nucleotide sequence ID" value="NZ_CP034170.1"/>
</dbReference>
<feature type="region of interest" description="Disordered" evidence="5">
    <location>
        <begin position="202"/>
        <end position="222"/>
    </location>
</feature>
<dbReference type="PANTHER" id="PTHR23514:SF13">
    <property type="entry name" value="INNER MEMBRANE PROTEIN YBJJ"/>
    <property type="match status" value="1"/>
</dbReference>
<dbReference type="GO" id="GO:0022857">
    <property type="term" value="F:transmembrane transporter activity"/>
    <property type="evidence" value="ECO:0007669"/>
    <property type="project" value="InterPro"/>
</dbReference>
<dbReference type="PROSITE" id="PS50850">
    <property type="entry name" value="MFS"/>
    <property type="match status" value="1"/>
</dbReference>
<evidence type="ECO:0000256" key="6">
    <source>
        <dbReference type="SAM" id="Phobius"/>
    </source>
</evidence>
<feature type="transmembrane region" description="Helical" evidence="6">
    <location>
        <begin position="349"/>
        <end position="368"/>
    </location>
</feature>
<evidence type="ECO:0000256" key="4">
    <source>
        <dbReference type="ARBA" id="ARBA00023136"/>
    </source>
</evidence>
<feature type="transmembrane region" description="Helical" evidence="6">
    <location>
        <begin position="380"/>
        <end position="398"/>
    </location>
</feature>
<feature type="transmembrane region" description="Helical" evidence="6">
    <location>
        <begin position="171"/>
        <end position="190"/>
    </location>
</feature>
<dbReference type="PANTHER" id="PTHR23514">
    <property type="entry name" value="BYPASS OF STOP CODON PROTEIN 6"/>
    <property type="match status" value="1"/>
</dbReference>
<dbReference type="CDD" id="cd17393">
    <property type="entry name" value="MFS_MosC_like"/>
    <property type="match status" value="1"/>
</dbReference>
<dbReference type="AlphaFoldDB" id="A0A3G8ZI14"/>
<keyword evidence="2 6" id="KW-0812">Transmembrane</keyword>
<protein>
    <submittedName>
        <fullName evidence="8">MFS transporter</fullName>
    </submittedName>
</protein>
<evidence type="ECO:0000259" key="7">
    <source>
        <dbReference type="PROSITE" id="PS50850"/>
    </source>
</evidence>
<dbReference type="OrthoDB" id="9809599at2"/>
<dbReference type="InterPro" id="IPR020846">
    <property type="entry name" value="MFS_dom"/>
</dbReference>
<comment type="subcellular location">
    <subcellularLocation>
        <location evidence="1">Cell membrane</location>
        <topology evidence="1">Multi-pass membrane protein</topology>
    </subcellularLocation>
</comment>
<accession>A0A3G8ZI14</accession>
<feature type="transmembrane region" description="Helical" evidence="6">
    <location>
        <begin position="12"/>
        <end position="34"/>
    </location>
</feature>
<dbReference type="GO" id="GO:0005886">
    <property type="term" value="C:plasma membrane"/>
    <property type="evidence" value="ECO:0007669"/>
    <property type="project" value="UniProtKB-SubCell"/>
</dbReference>
<feature type="transmembrane region" description="Helical" evidence="6">
    <location>
        <begin position="102"/>
        <end position="122"/>
    </location>
</feature>
<evidence type="ECO:0000256" key="1">
    <source>
        <dbReference type="ARBA" id="ARBA00004651"/>
    </source>
</evidence>
<feature type="transmembrane region" description="Helical" evidence="6">
    <location>
        <begin position="40"/>
        <end position="64"/>
    </location>
</feature>
<dbReference type="InterPro" id="IPR051788">
    <property type="entry name" value="MFS_Transporter"/>
</dbReference>
<keyword evidence="3 6" id="KW-1133">Transmembrane helix</keyword>
<reference evidence="8 9" key="1">
    <citation type="submission" date="2018-11" db="EMBL/GenBank/DDBJ databases">
        <authorList>
            <person name="Da X."/>
        </authorList>
    </citation>
    <scope>NUCLEOTIDE SEQUENCE [LARGE SCALE GENOMIC DNA]</scope>
    <source>
        <strain evidence="8 9">S14-144</strain>
    </source>
</reference>